<dbReference type="InterPro" id="IPR029058">
    <property type="entry name" value="AB_hydrolase_fold"/>
</dbReference>
<organism evidence="4 5">
    <name type="scientific">Pseudoalteromonas fuliginea</name>
    <dbReference type="NCBI Taxonomy" id="1872678"/>
    <lineage>
        <taxon>Bacteria</taxon>
        <taxon>Pseudomonadati</taxon>
        <taxon>Pseudomonadota</taxon>
        <taxon>Gammaproteobacteria</taxon>
        <taxon>Alteromonadales</taxon>
        <taxon>Pseudoalteromonadaceae</taxon>
        <taxon>Pseudoalteromonas</taxon>
    </lineage>
</organism>
<dbReference type="AlphaFoldDB" id="A0ABD3YBY7"/>
<dbReference type="GO" id="GO:0016301">
    <property type="term" value="F:kinase activity"/>
    <property type="evidence" value="ECO:0007669"/>
    <property type="project" value="UniProtKB-KW"/>
</dbReference>
<evidence type="ECO:0000256" key="2">
    <source>
        <dbReference type="ARBA" id="ARBA00022801"/>
    </source>
</evidence>
<dbReference type="EMBL" id="JJNZ01000014">
    <property type="protein sequence ID" value="KDC52309.1"/>
    <property type="molecule type" value="Genomic_DNA"/>
</dbReference>
<sequence>MKLFFVKCLTFIIMFNVSCDNAAVAEDRSFEIASSKVVTIDSEVLGKKYDLFIKVPRSYFLEGNKSFKYPVLYLNDGPYTFKVAAGATHMRNMDNVIVVGISFAHGENGQFSRVRDLTPVVNKSWTQYTTGGANKYLEFIEKEVFQYIDHNYRVNAKQRILSGQSLGGLFGAWVLLTRPELFSAYILTSPSLWFKNDWIFELEDKYAKKNKSLKANVFMATGALETLDNGMKEDMVAGHMKFANRLRSRNYQGLKLEDEVVKGTDHYSTFPVGLSKGLVLFYESQK</sequence>
<dbReference type="InterPro" id="IPR052558">
    <property type="entry name" value="Siderophore_Hydrolase_D"/>
</dbReference>
<evidence type="ECO:0000256" key="1">
    <source>
        <dbReference type="ARBA" id="ARBA00005622"/>
    </source>
</evidence>
<keyword evidence="4" id="KW-0808">Transferase</keyword>
<keyword evidence="4" id="KW-0418">Kinase</keyword>
<protein>
    <submittedName>
        <fullName evidence="4">Histidine kinase</fullName>
    </submittedName>
</protein>
<evidence type="ECO:0000256" key="3">
    <source>
        <dbReference type="SAM" id="SignalP"/>
    </source>
</evidence>
<feature type="chain" id="PRO_5044871504" evidence="3">
    <location>
        <begin position="23"/>
        <end position="286"/>
    </location>
</feature>
<keyword evidence="3" id="KW-0732">Signal</keyword>
<dbReference type="PANTHER" id="PTHR40841">
    <property type="entry name" value="SIDEROPHORE TRIACETYLFUSARININE C ESTERASE"/>
    <property type="match status" value="1"/>
</dbReference>
<dbReference type="Pfam" id="PF00756">
    <property type="entry name" value="Esterase"/>
    <property type="match status" value="1"/>
</dbReference>
<dbReference type="PANTHER" id="PTHR40841:SF2">
    <property type="entry name" value="SIDEROPHORE-DEGRADING ESTERASE (EUROFUNG)"/>
    <property type="match status" value="1"/>
</dbReference>
<dbReference type="InterPro" id="IPR000801">
    <property type="entry name" value="Esterase-like"/>
</dbReference>
<dbReference type="RefSeq" id="WP_033028784.1">
    <property type="nucleotide sequence ID" value="NZ_JJNZ01000014.1"/>
</dbReference>
<feature type="signal peptide" evidence="3">
    <location>
        <begin position="1"/>
        <end position="22"/>
    </location>
</feature>
<dbReference type="Proteomes" id="UP000027154">
    <property type="component" value="Unassembled WGS sequence"/>
</dbReference>
<evidence type="ECO:0000313" key="4">
    <source>
        <dbReference type="EMBL" id="KDC52309.1"/>
    </source>
</evidence>
<dbReference type="GO" id="GO:0016787">
    <property type="term" value="F:hydrolase activity"/>
    <property type="evidence" value="ECO:0007669"/>
    <property type="project" value="UniProtKB-KW"/>
</dbReference>
<comment type="similarity">
    <text evidence="1">Belongs to the esterase D family.</text>
</comment>
<gene>
    <name evidence="4" type="ORF">DC53_05105</name>
</gene>
<evidence type="ECO:0000313" key="5">
    <source>
        <dbReference type="Proteomes" id="UP000027154"/>
    </source>
</evidence>
<name>A0ABD3YBY7_9GAMM</name>
<accession>A0ABD3YBY7</accession>
<keyword evidence="2" id="KW-0378">Hydrolase</keyword>
<dbReference type="SUPFAM" id="SSF53474">
    <property type="entry name" value="alpha/beta-Hydrolases"/>
    <property type="match status" value="1"/>
</dbReference>
<comment type="caution">
    <text evidence="4">The sequence shown here is derived from an EMBL/GenBank/DDBJ whole genome shotgun (WGS) entry which is preliminary data.</text>
</comment>
<dbReference type="Gene3D" id="3.40.50.1820">
    <property type="entry name" value="alpha/beta hydrolase"/>
    <property type="match status" value="1"/>
</dbReference>
<proteinExistence type="inferred from homology"/>
<reference evidence="4 5" key="1">
    <citation type="submission" date="2014-04" db="EMBL/GenBank/DDBJ databases">
        <title>Pseudoalteromonas galatheae sp. nov., isolated from a deep-sea polychaete near Canal Concepcion, Chile.</title>
        <authorList>
            <person name="Machado H.R."/>
            <person name="Gram L."/>
            <person name="Vynne N.G."/>
        </authorList>
    </citation>
    <scope>NUCLEOTIDE SEQUENCE [LARGE SCALE GENOMIC DNA]</scope>
    <source>
        <strain evidence="4 5">KMM216</strain>
    </source>
</reference>